<dbReference type="Pfam" id="PF00067">
    <property type="entry name" value="p450"/>
    <property type="match status" value="1"/>
</dbReference>
<evidence type="ECO:0000256" key="4">
    <source>
        <dbReference type="ARBA" id="ARBA00022723"/>
    </source>
</evidence>
<keyword evidence="7" id="KW-0503">Monooxygenase</keyword>
<dbReference type="Gene3D" id="1.10.630.10">
    <property type="entry name" value="Cytochrome P450"/>
    <property type="match status" value="1"/>
</dbReference>
<dbReference type="AlphaFoldDB" id="A0A4P7ND57"/>
<evidence type="ECO:0000256" key="3">
    <source>
        <dbReference type="ARBA" id="ARBA00022617"/>
    </source>
</evidence>
<evidence type="ECO:0000256" key="1">
    <source>
        <dbReference type="ARBA" id="ARBA00001971"/>
    </source>
</evidence>
<evidence type="ECO:0000256" key="6">
    <source>
        <dbReference type="PIRSR" id="PIRSR602401-1"/>
    </source>
</evidence>
<feature type="binding site" description="axial binding residue" evidence="6">
    <location>
        <position position="445"/>
    </location>
    <ligand>
        <name>heme</name>
        <dbReference type="ChEBI" id="CHEBI:30413"/>
    </ligand>
    <ligandPart>
        <name>Fe</name>
        <dbReference type="ChEBI" id="CHEBI:18248"/>
    </ligandPart>
</feature>
<dbReference type="VEuPathDB" id="FungiDB:M_BR32_EuGene_00101881"/>
<name>A0A4P7ND57_PYROR</name>
<dbReference type="PRINTS" id="PR00385">
    <property type="entry name" value="P450"/>
</dbReference>
<evidence type="ECO:0000256" key="5">
    <source>
        <dbReference type="ARBA" id="ARBA00023004"/>
    </source>
</evidence>
<dbReference type="PROSITE" id="PS00086">
    <property type="entry name" value="CYTOCHROME_P450"/>
    <property type="match status" value="1"/>
</dbReference>
<dbReference type="InterPro" id="IPR017972">
    <property type="entry name" value="Cyt_P450_CS"/>
</dbReference>
<dbReference type="GO" id="GO:0004497">
    <property type="term" value="F:monooxygenase activity"/>
    <property type="evidence" value="ECO:0007669"/>
    <property type="project" value="UniProtKB-KW"/>
</dbReference>
<organism evidence="8 9">
    <name type="scientific">Pyricularia oryzae</name>
    <name type="common">Rice blast fungus</name>
    <name type="synonym">Magnaporthe oryzae</name>
    <dbReference type="NCBI Taxonomy" id="318829"/>
    <lineage>
        <taxon>Eukaryota</taxon>
        <taxon>Fungi</taxon>
        <taxon>Dikarya</taxon>
        <taxon>Ascomycota</taxon>
        <taxon>Pezizomycotina</taxon>
        <taxon>Sordariomycetes</taxon>
        <taxon>Sordariomycetidae</taxon>
        <taxon>Magnaporthales</taxon>
        <taxon>Pyriculariaceae</taxon>
        <taxon>Pyricularia</taxon>
    </lineage>
</organism>
<dbReference type="SUPFAM" id="SSF48264">
    <property type="entry name" value="Cytochrome P450"/>
    <property type="match status" value="1"/>
</dbReference>
<dbReference type="Proteomes" id="UP000294847">
    <property type="component" value="Chromosome 3"/>
</dbReference>
<comment type="similarity">
    <text evidence="2 7">Belongs to the cytochrome P450 family.</text>
</comment>
<keyword evidence="4 6" id="KW-0479">Metal-binding</keyword>
<proteinExistence type="inferred from homology"/>
<accession>A0A4P7ND57</accession>
<protein>
    <submittedName>
        <fullName evidence="8">Uncharacterized protein</fullName>
    </submittedName>
</protein>
<keyword evidence="5 6" id="KW-0408">Iron</keyword>
<dbReference type="InterPro" id="IPR036396">
    <property type="entry name" value="Cyt_P450_sf"/>
</dbReference>
<keyword evidence="7" id="KW-0560">Oxidoreductase</keyword>
<dbReference type="InterPro" id="IPR002401">
    <property type="entry name" value="Cyt_P450_E_grp-I"/>
</dbReference>
<dbReference type="GO" id="GO:0020037">
    <property type="term" value="F:heme binding"/>
    <property type="evidence" value="ECO:0007669"/>
    <property type="project" value="InterPro"/>
</dbReference>
<evidence type="ECO:0000313" key="9">
    <source>
        <dbReference type="Proteomes" id="UP000294847"/>
    </source>
</evidence>
<dbReference type="PANTHER" id="PTHR24305:SF210">
    <property type="entry name" value="CYTOCHROME P450 MONOOXYGENASE ASQL-RELATED"/>
    <property type="match status" value="1"/>
</dbReference>
<evidence type="ECO:0000256" key="7">
    <source>
        <dbReference type="RuleBase" id="RU000461"/>
    </source>
</evidence>
<dbReference type="GO" id="GO:0005506">
    <property type="term" value="F:iron ion binding"/>
    <property type="evidence" value="ECO:0007669"/>
    <property type="project" value="InterPro"/>
</dbReference>
<dbReference type="PRINTS" id="PR00463">
    <property type="entry name" value="EP450I"/>
</dbReference>
<keyword evidence="3 6" id="KW-0349">Heme</keyword>
<dbReference type="InterPro" id="IPR001128">
    <property type="entry name" value="Cyt_P450"/>
</dbReference>
<dbReference type="InterPro" id="IPR050121">
    <property type="entry name" value="Cytochrome_P450_monoxygenase"/>
</dbReference>
<gene>
    <name evidence="8" type="ORF">PoMZ_05001</name>
</gene>
<sequence>MLSFLLCVVGLAVLLICARGFYNVFLHPLRRYPGPLLYRASFLPLMLKHCHGDSTRHIQDLHKRYGPVVRVEPNLLSFADSQSWQDIYGHRKTGPEAQARPRGNLPKPTFGVRKNLNGVSDIINANEQDHKRMRRVMNHMFAQGALTKEEPLVQRYVDKMVERLKAEAIHGKEVDMVMWYNYTTFDLLGALAFDQDFGCLESGELHPWVVNVFRSLKNGYLQRMLNRFPYPLNKLAFDYYSNATLSQARKDEFGFAVASAKKRMARGVDEGKHDFMSYMLKNNDDKGMSEGEIISNSALLIIAGSETSASYLAGVTYHLCTYPYVMKKLTSLIRSSFATEAEITSSSLAQLEYLTAVLKEAGRTYPALPSGQPRLVTETGAFISGEMVPPGTLVFSHPMGASMAPFNFTNPEQFVPERWLKDPPFPYNDDNLDASMPFGLGPRSCIGQSLAWIEMRLILGRLLWNFDLSLSPECSRWIKEQKVFQVWEKTPLKVKITMRRDLERK</sequence>
<evidence type="ECO:0000313" key="8">
    <source>
        <dbReference type="EMBL" id="QBZ60031.1"/>
    </source>
</evidence>
<reference evidence="8 9" key="1">
    <citation type="journal article" date="2019" name="Mol. Biol. Evol.">
        <title>Blast fungal genomes show frequent chromosomal changes, gene gains and losses, and effector gene turnover.</title>
        <authorList>
            <person name="Gomez Luciano L.B."/>
            <person name="Jason Tsai I."/>
            <person name="Chuma I."/>
            <person name="Tosa Y."/>
            <person name="Chen Y.H."/>
            <person name="Li J.Y."/>
            <person name="Li M.Y."/>
            <person name="Jade Lu M.Y."/>
            <person name="Nakayashiki H."/>
            <person name="Li W.H."/>
        </authorList>
    </citation>
    <scope>NUCLEOTIDE SEQUENCE [LARGE SCALE GENOMIC DNA]</scope>
    <source>
        <strain evidence="8">MZ5-1-6</strain>
    </source>
</reference>
<dbReference type="PANTHER" id="PTHR24305">
    <property type="entry name" value="CYTOCHROME P450"/>
    <property type="match status" value="1"/>
</dbReference>
<evidence type="ECO:0000256" key="2">
    <source>
        <dbReference type="ARBA" id="ARBA00010617"/>
    </source>
</evidence>
<dbReference type="GO" id="GO:0016705">
    <property type="term" value="F:oxidoreductase activity, acting on paired donors, with incorporation or reduction of molecular oxygen"/>
    <property type="evidence" value="ECO:0007669"/>
    <property type="project" value="InterPro"/>
</dbReference>
<comment type="cofactor">
    <cofactor evidence="1 6">
        <name>heme</name>
        <dbReference type="ChEBI" id="CHEBI:30413"/>
    </cofactor>
</comment>
<dbReference type="EMBL" id="CP034206">
    <property type="protein sequence ID" value="QBZ60031.1"/>
    <property type="molecule type" value="Genomic_DNA"/>
</dbReference>
<dbReference type="CDD" id="cd11058">
    <property type="entry name" value="CYP60B-like"/>
    <property type="match status" value="1"/>
</dbReference>